<dbReference type="Gene3D" id="3.30.420.40">
    <property type="match status" value="1"/>
</dbReference>
<evidence type="ECO:0000256" key="1">
    <source>
        <dbReference type="SAM" id="MobiDB-lite"/>
    </source>
</evidence>
<evidence type="ECO:0000313" key="4">
    <source>
        <dbReference type="Proteomes" id="UP001500236"/>
    </source>
</evidence>
<evidence type="ECO:0000259" key="2">
    <source>
        <dbReference type="Pfam" id="PF02541"/>
    </source>
</evidence>
<sequence>MRVAAIDCGTNSIRLLIADVESAGEPRGPQNVPEGQEPWGTETGEHSAVAQMHRSRLTDVVRQMTVVRLGEGVDETGEFSPAALERTFAAVDSYAALIRRHKVEAVRFVATSATRDVANRDAFIAGIKDRLGVEPEVIRGSEEAGLSFVGAASLLDWDPERKVLVVDLGGGSTEFVLGTSKGMEHAISTDMGCVRFTERHMRTDPPAETETSMASFETLSFLEDVSQVMPLHETDVVIGVAGTVTTVTAHALDLEDYDPDLIHGAEVGLDRIHQSVDQLVHAPRDQRAHMPFMHPGRVDVIGAGALIWGTILDYINKVTKGRVTTAVASEHDILDGIALSLATGAAQEATGRG</sequence>
<dbReference type="RefSeq" id="WP_344683794.1">
    <property type="nucleotide sequence ID" value="NZ_BAAAVT010000010.1"/>
</dbReference>
<dbReference type="EMBL" id="BAAAVT010000010">
    <property type="protein sequence ID" value="GAA3065737.1"/>
    <property type="molecule type" value="Genomic_DNA"/>
</dbReference>
<proteinExistence type="predicted"/>
<name>A0ABP6LZN9_9MICC</name>
<feature type="region of interest" description="Disordered" evidence="1">
    <location>
        <begin position="22"/>
        <end position="44"/>
    </location>
</feature>
<dbReference type="InterPro" id="IPR003695">
    <property type="entry name" value="Ppx_GppA_N"/>
</dbReference>
<keyword evidence="4" id="KW-1185">Reference proteome</keyword>
<feature type="domain" description="Ppx/GppA phosphatase N-terminal" evidence="2">
    <location>
        <begin position="49"/>
        <end position="339"/>
    </location>
</feature>
<organism evidence="3 4">
    <name type="scientific">Nesterenkonia aethiopica</name>
    <dbReference type="NCBI Taxonomy" id="269144"/>
    <lineage>
        <taxon>Bacteria</taxon>
        <taxon>Bacillati</taxon>
        <taxon>Actinomycetota</taxon>
        <taxon>Actinomycetes</taxon>
        <taxon>Micrococcales</taxon>
        <taxon>Micrococcaceae</taxon>
        <taxon>Nesterenkonia</taxon>
    </lineage>
</organism>
<dbReference type="PANTHER" id="PTHR30005:SF13">
    <property type="entry name" value="EXOPOLYPHOSPHATASE 2"/>
    <property type="match status" value="1"/>
</dbReference>
<dbReference type="Pfam" id="PF02541">
    <property type="entry name" value="Ppx-GppA"/>
    <property type="match status" value="1"/>
</dbReference>
<dbReference type="InterPro" id="IPR043129">
    <property type="entry name" value="ATPase_NBD"/>
</dbReference>
<accession>A0ABP6LZN9</accession>
<dbReference type="Gene3D" id="3.30.420.150">
    <property type="entry name" value="Exopolyphosphatase. Domain 2"/>
    <property type="match status" value="1"/>
</dbReference>
<gene>
    <name evidence="3" type="ORF">GCM10010529_18360</name>
</gene>
<dbReference type="PANTHER" id="PTHR30005">
    <property type="entry name" value="EXOPOLYPHOSPHATASE"/>
    <property type="match status" value="1"/>
</dbReference>
<dbReference type="CDD" id="cd24119">
    <property type="entry name" value="ASKHA_NBD_MtPPX2-like"/>
    <property type="match status" value="1"/>
</dbReference>
<dbReference type="InterPro" id="IPR050273">
    <property type="entry name" value="GppA/Ppx_hydrolase"/>
</dbReference>
<reference evidence="4" key="1">
    <citation type="journal article" date="2019" name="Int. J. Syst. Evol. Microbiol.">
        <title>The Global Catalogue of Microorganisms (GCM) 10K type strain sequencing project: providing services to taxonomists for standard genome sequencing and annotation.</title>
        <authorList>
            <consortium name="The Broad Institute Genomics Platform"/>
            <consortium name="The Broad Institute Genome Sequencing Center for Infectious Disease"/>
            <person name="Wu L."/>
            <person name="Ma J."/>
        </authorList>
    </citation>
    <scope>NUCLEOTIDE SEQUENCE [LARGE SCALE GENOMIC DNA]</scope>
    <source>
        <strain evidence="4">JCM 14309</strain>
    </source>
</reference>
<comment type="caution">
    <text evidence="3">The sequence shown here is derived from an EMBL/GenBank/DDBJ whole genome shotgun (WGS) entry which is preliminary data.</text>
</comment>
<dbReference type="SUPFAM" id="SSF53067">
    <property type="entry name" value="Actin-like ATPase domain"/>
    <property type="match status" value="2"/>
</dbReference>
<dbReference type="Proteomes" id="UP001500236">
    <property type="component" value="Unassembled WGS sequence"/>
</dbReference>
<evidence type="ECO:0000313" key="3">
    <source>
        <dbReference type="EMBL" id="GAA3065737.1"/>
    </source>
</evidence>
<protein>
    <submittedName>
        <fullName evidence="3">Ppx/GppA phosphatase family protein</fullName>
    </submittedName>
</protein>